<name>A0ABD2TRE1_9SOLN</name>
<protein>
    <submittedName>
        <fullName evidence="2">Uncharacterized protein</fullName>
    </submittedName>
</protein>
<feature type="region of interest" description="Disordered" evidence="1">
    <location>
        <begin position="121"/>
        <end position="140"/>
    </location>
</feature>
<accession>A0ABD2TRE1</accession>
<dbReference type="EMBL" id="JBJKTR010000009">
    <property type="protein sequence ID" value="KAL3358939.1"/>
    <property type="molecule type" value="Genomic_DNA"/>
</dbReference>
<organism evidence="2 3">
    <name type="scientific">Solanum stoloniferum</name>
    <dbReference type="NCBI Taxonomy" id="62892"/>
    <lineage>
        <taxon>Eukaryota</taxon>
        <taxon>Viridiplantae</taxon>
        <taxon>Streptophyta</taxon>
        <taxon>Embryophyta</taxon>
        <taxon>Tracheophyta</taxon>
        <taxon>Spermatophyta</taxon>
        <taxon>Magnoliopsida</taxon>
        <taxon>eudicotyledons</taxon>
        <taxon>Gunneridae</taxon>
        <taxon>Pentapetalae</taxon>
        <taxon>asterids</taxon>
        <taxon>lamiids</taxon>
        <taxon>Solanales</taxon>
        <taxon>Solanaceae</taxon>
        <taxon>Solanoideae</taxon>
        <taxon>Solaneae</taxon>
        <taxon>Solanum</taxon>
    </lineage>
</organism>
<feature type="non-terminal residue" evidence="2">
    <location>
        <position position="1"/>
    </location>
</feature>
<comment type="caution">
    <text evidence="2">The sequence shown here is derived from an EMBL/GenBank/DDBJ whole genome shotgun (WGS) entry which is preliminary data.</text>
</comment>
<feature type="compositionally biased region" description="Polar residues" evidence="1">
    <location>
        <begin position="29"/>
        <end position="43"/>
    </location>
</feature>
<evidence type="ECO:0000313" key="3">
    <source>
        <dbReference type="Proteomes" id="UP001627284"/>
    </source>
</evidence>
<dbReference type="AlphaFoldDB" id="A0ABD2TRE1"/>
<reference evidence="2 3" key="1">
    <citation type="submission" date="2024-05" db="EMBL/GenBank/DDBJ databases">
        <title>De novo assembly of an allotetraploid wild potato.</title>
        <authorList>
            <person name="Hosaka A.J."/>
        </authorList>
    </citation>
    <scope>NUCLEOTIDE SEQUENCE [LARGE SCALE GENOMIC DNA]</scope>
    <source>
        <tissue evidence="2">Young leaves</tissue>
    </source>
</reference>
<evidence type="ECO:0000256" key="1">
    <source>
        <dbReference type="SAM" id="MobiDB-lite"/>
    </source>
</evidence>
<proteinExistence type="predicted"/>
<keyword evidence="3" id="KW-1185">Reference proteome</keyword>
<dbReference type="Proteomes" id="UP001627284">
    <property type="component" value="Unassembled WGS sequence"/>
</dbReference>
<evidence type="ECO:0000313" key="2">
    <source>
        <dbReference type="EMBL" id="KAL3358939.1"/>
    </source>
</evidence>
<gene>
    <name evidence="2" type="ORF">AABB24_015828</name>
</gene>
<feature type="region of interest" description="Disordered" evidence="1">
    <location>
        <begin position="1"/>
        <end position="83"/>
    </location>
</feature>
<sequence length="140" mass="15881">SNDRTDQIEYQSFSSFPKIVQPLPPPNLSTPQVPSSPDVSPLSQILPKKTAMDRRKTRTSGDFQHHLDPHRLTASPPSPGVLHPHAPSLLCPIKFSHEPPENNNIRRYLALCLLRHPFSNKRRHPMPPIPYPNGLKNLKR</sequence>